<protein>
    <submittedName>
        <fullName evidence="2">Uncharacterized protein</fullName>
    </submittedName>
</protein>
<dbReference type="Proteomes" id="UP000248198">
    <property type="component" value="Unassembled WGS sequence"/>
</dbReference>
<dbReference type="EMBL" id="QKLU01000001">
    <property type="protein sequence ID" value="PYF77168.1"/>
    <property type="molecule type" value="Genomic_DNA"/>
</dbReference>
<proteinExistence type="predicted"/>
<evidence type="ECO:0000313" key="2">
    <source>
        <dbReference type="EMBL" id="PYF77168.1"/>
    </source>
</evidence>
<keyword evidence="1" id="KW-0472">Membrane</keyword>
<reference evidence="2 3" key="1">
    <citation type="submission" date="2018-06" db="EMBL/GenBank/DDBJ databases">
        <title>Genomic Encyclopedia of Archaeal and Bacterial Type Strains, Phase II (KMG-II): from individual species to whole genera.</title>
        <authorList>
            <person name="Goeker M."/>
        </authorList>
    </citation>
    <scope>NUCLEOTIDE SEQUENCE [LARGE SCALE GENOMIC DNA]</scope>
    <source>
        <strain evidence="2 3">DSM 27372</strain>
    </source>
</reference>
<keyword evidence="3" id="KW-1185">Reference proteome</keyword>
<name>A0A318UQ10_9SPHI</name>
<keyword evidence="1" id="KW-1133">Transmembrane helix</keyword>
<dbReference type="AlphaFoldDB" id="A0A318UQ10"/>
<comment type="caution">
    <text evidence="2">The sequence shown here is derived from an EMBL/GenBank/DDBJ whole genome shotgun (WGS) entry which is preliminary data.</text>
</comment>
<feature type="transmembrane region" description="Helical" evidence="1">
    <location>
        <begin position="41"/>
        <end position="59"/>
    </location>
</feature>
<evidence type="ECO:0000313" key="3">
    <source>
        <dbReference type="Proteomes" id="UP000248198"/>
    </source>
</evidence>
<evidence type="ECO:0000256" key="1">
    <source>
        <dbReference type="SAM" id="Phobius"/>
    </source>
</evidence>
<keyword evidence="1" id="KW-0812">Transmembrane</keyword>
<accession>A0A318UQ10</accession>
<sequence length="61" mass="6366">MGRRNNLKLYKMRELTETEVVEINGGETGKGRDSMDTAAEIIGGLIGGVAGAIAGWLGCGK</sequence>
<gene>
    <name evidence="2" type="ORF">B0O44_101648</name>
</gene>
<organism evidence="2 3">
    <name type="scientific">Pedobacter nutrimenti</name>
    <dbReference type="NCBI Taxonomy" id="1241337"/>
    <lineage>
        <taxon>Bacteria</taxon>
        <taxon>Pseudomonadati</taxon>
        <taxon>Bacteroidota</taxon>
        <taxon>Sphingobacteriia</taxon>
        <taxon>Sphingobacteriales</taxon>
        <taxon>Sphingobacteriaceae</taxon>
        <taxon>Pedobacter</taxon>
    </lineage>
</organism>